<organism evidence="2 3">
    <name type="scientific">Pseudomonas jessenii</name>
    <dbReference type="NCBI Taxonomy" id="77298"/>
    <lineage>
        <taxon>Bacteria</taxon>
        <taxon>Pseudomonadati</taxon>
        <taxon>Pseudomonadota</taxon>
        <taxon>Gammaproteobacteria</taxon>
        <taxon>Pseudomonadales</taxon>
        <taxon>Pseudomonadaceae</taxon>
        <taxon>Pseudomonas</taxon>
    </lineage>
</organism>
<dbReference type="AlphaFoldDB" id="A0A231GL68"/>
<protein>
    <submittedName>
        <fullName evidence="2">Uncharacterized protein</fullName>
    </submittedName>
</protein>
<dbReference type="Proteomes" id="UP000198542">
    <property type="component" value="Unassembled WGS sequence"/>
</dbReference>
<accession>A0A231GL68</accession>
<dbReference type="RefSeq" id="WP_090457315.1">
    <property type="nucleotide sequence ID" value="NZ_FNTC01000002.1"/>
</dbReference>
<reference evidence="3" key="1">
    <citation type="submission" date="2016-10" db="EMBL/GenBank/DDBJ databases">
        <authorList>
            <person name="Varghese N."/>
            <person name="Submissions S."/>
        </authorList>
    </citation>
    <scope>NUCLEOTIDE SEQUENCE [LARGE SCALE GENOMIC DNA]</scope>
    <source>
        <strain evidence="3">BS3660</strain>
    </source>
</reference>
<gene>
    <name evidence="2" type="ORF">SAMN04490187_5746</name>
</gene>
<proteinExistence type="predicted"/>
<sequence>MAARKHPMKQWEKDRRKAQPILKKLMAFIFGKTHMTNSQVTAALAAPDKVMPDLKPVEYKGNPNVPVIHEIIRVITELQNVVSDGMPLERPAPPIQSLRSIDGRVT</sequence>
<feature type="region of interest" description="Disordered" evidence="1">
    <location>
        <begin position="85"/>
        <end position="106"/>
    </location>
</feature>
<dbReference type="EMBL" id="FNTC01000002">
    <property type="protein sequence ID" value="SEC79289.1"/>
    <property type="molecule type" value="Genomic_DNA"/>
</dbReference>
<keyword evidence="3" id="KW-1185">Reference proteome</keyword>
<name>A0A231GL68_PSEJE</name>
<evidence type="ECO:0000256" key="1">
    <source>
        <dbReference type="SAM" id="MobiDB-lite"/>
    </source>
</evidence>
<evidence type="ECO:0000313" key="3">
    <source>
        <dbReference type="Proteomes" id="UP000198542"/>
    </source>
</evidence>
<evidence type="ECO:0000313" key="2">
    <source>
        <dbReference type="EMBL" id="SEC79289.1"/>
    </source>
</evidence>